<evidence type="ECO:0000259" key="1">
    <source>
        <dbReference type="Pfam" id="PF13358"/>
    </source>
</evidence>
<feature type="domain" description="Tc1-like transposase DDE" evidence="1">
    <location>
        <begin position="11"/>
        <end position="149"/>
    </location>
</feature>
<dbReference type="InterPro" id="IPR036397">
    <property type="entry name" value="RNaseH_sf"/>
</dbReference>
<dbReference type="NCBIfam" id="NF033545">
    <property type="entry name" value="transpos_IS630"/>
    <property type="match status" value="1"/>
</dbReference>
<comment type="caution">
    <text evidence="2">The sequence shown here is derived from an EMBL/GenBank/DDBJ whole genome shotgun (WGS) entry which is preliminary data.</text>
</comment>
<reference evidence="3" key="1">
    <citation type="journal article" date="2019" name="Int. J. Syst. Evol. Microbiol.">
        <title>The Global Catalogue of Microorganisms (GCM) 10K type strain sequencing project: providing services to taxonomists for standard genome sequencing and annotation.</title>
        <authorList>
            <consortium name="The Broad Institute Genomics Platform"/>
            <consortium name="The Broad Institute Genome Sequencing Center for Infectious Disease"/>
            <person name="Wu L."/>
            <person name="Ma J."/>
        </authorList>
    </citation>
    <scope>NUCLEOTIDE SEQUENCE [LARGE SCALE GENOMIC DNA]</scope>
    <source>
        <strain evidence="3">JCM 17923</strain>
    </source>
</reference>
<dbReference type="EMBL" id="BAABGZ010000036">
    <property type="protein sequence ID" value="GAA4360178.1"/>
    <property type="molecule type" value="Genomic_DNA"/>
</dbReference>
<dbReference type="PANTHER" id="PTHR46564:SF1">
    <property type="entry name" value="TRANSPOSASE"/>
    <property type="match status" value="1"/>
</dbReference>
<gene>
    <name evidence="2" type="ORF">GCM10023185_27200</name>
</gene>
<dbReference type="PANTHER" id="PTHR46564">
    <property type="entry name" value="TRANSPOSASE"/>
    <property type="match status" value="1"/>
</dbReference>
<dbReference type="InterPro" id="IPR047655">
    <property type="entry name" value="Transpos_IS630-like"/>
</dbReference>
<dbReference type="Proteomes" id="UP001501153">
    <property type="component" value="Unassembled WGS sequence"/>
</dbReference>
<proteinExistence type="predicted"/>
<keyword evidence="3" id="KW-1185">Reference proteome</keyword>
<dbReference type="InterPro" id="IPR038717">
    <property type="entry name" value="Tc1-like_DDE_dom"/>
</dbReference>
<name>A0ABP8IJG5_9BACT</name>
<evidence type="ECO:0000313" key="3">
    <source>
        <dbReference type="Proteomes" id="UP001501153"/>
    </source>
</evidence>
<evidence type="ECO:0000313" key="2">
    <source>
        <dbReference type="EMBL" id="GAA4360178.1"/>
    </source>
</evidence>
<dbReference type="Gene3D" id="3.30.420.10">
    <property type="entry name" value="Ribonuclease H-like superfamily/Ribonuclease H"/>
    <property type="match status" value="1"/>
</dbReference>
<dbReference type="Pfam" id="PF13358">
    <property type="entry name" value="DDE_3"/>
    <property type="match status" value="1"/>
</dbReference>
<protein>
    <recommendedName>
        <fullName evidence="1">Tc1-like transposase DDE domain-containing protein</fullName>
    </recommendedName>
</protein>
<organism evidence="2 3">
    <name type="scientific">Hymenobacter saemangeumensis</name>
    <dbReference type="NCBI Taxonomy" id="1084522"/>
    <lineage>
        <taxon>Bacteria</taxon>
        <taxon>Pseudomonadati</taxon>
        <taxon>Bacteroidota</taxon>
        <taxon>Cytophagia</taxon>
        <taxon>Cytophagales</taxon>
        <taxon>Hymenobacteraceae</taxon>
        <taxon>Hymenobacter</taxon>
    </lineage>
</organism>
<accession>A0ABP8IJG5</accession>
<sequence>MPGQDVARFKFVDETSVQLTFTRRYGRALGGQRVNQPVPLHSGPNVTVIAALTTQGVEAVMELDGAVNAAAFAVYLDQVLGPTLVAGDVVVLDNLRVHKAPGLAELVEKRGARLLFLPPYSPDFTPVELAFSKLKTFLRTAQARTRETLTNAVRAALDWIDAQDAQNWFHHCGYHVH</sequence>